<protein>
    <submittedName>
        <fullName evidence="1">Uncharacterized protein</fullName>
    </submittedName>
</protein>
<accession>A0A8X6QH16</accession>
<sequence>MLQTINLTGKLANAALPFYFLCSNGTYQICRLPPPLPFAFEICSAGNTGNFINAAFAGWYACWHISPEIASKFFGPEWPGTGWLFCKPKVKLGKAKFVSWRLEFRNLLKKI</sequence>
<dbReference type="Proteomes" id="UP000887013">
    <property type="component" value="Unassembled WGS sequence"/>
</dbReference>
<dbReference type="AlphaFoldDB" id="A0A8X6QH16"/>
<name>A0A8X6QH16_NEPPI</name>
<dbReference type="EMBL" id="BMAW01126774">
    <property type="protein sequence ID" value="GFU18240.1"/>
    <property type="molecule type" value="Genomic_DNA"/>
</dbReference>
<gene>
    <name evidence="1" type="ORF">NPIL_384951</name>
</gene>
<comment type="caution">
    <text evidence="1">The sequence shown here is derived from an EMBL/GenBank/DDBJ whole genome shotgun (WGS) entry which is preliminary data.</text>
</comment>
<reference evidence="1" key="1">
    <citation type="submission" date="2020-08" db="EMBL/GenBank/DDBJ databases">
        <title>Multicomponent nature underlies the extraordinary mechanical properties of spider dragline silk.</title>
        <authorList>
            <person name="Kono N."/>
            <person name="Nakamura H."/>
            <person name="Mori M."/>
            <person name="Yoshida Y."/>
            <person name="Ohtoshi R."/>
            <person name="Malay A.D."/>
            <person name="Moran D.A.P."/>
            <person name="Tomita M."/>
            <person name="Numata K."/>
            <person name="Arakawa K."/>
        </authorList>
    </citation>
    <scope>NUCLEOTIDE SEQUENCE</scope>
</reference>
<organism evidence="1 2">
    <name type="scientific">Nephila pilipes</name>
    <name type="common">Giant wood spider</name>
    <name type="synonym">Nephila maculata</name>
    <dbReference type="NCBI Taxonomy" id="299642"/>
    <lineage>
        <taxon>Eukaryota</taxon>
        <taxon>Metazoa</taxon>
        <taxon>Ecdysozoa</taxon>
        <taxon>Arthropoda</taxon>
        <taxon>Chelicerata</taxon>
        <taxon>Arachnida</taxon>
        <taxon>Araneae</taxon>
        <taxon>Araneomorphae</taxon>
        <taxon>Entelegynae</taxon>
        <taxon>Araneoidea</taxon>
        <taxon>Nephilidae</taxon>
        <taxon>Nephila</taxon>
    </lineage>
</organism>
<keyword evidence="2" id="KW-1185">Reference proteome</keyword>
<evidence type="ECO:0000313" key="2">
    <source>
        <dbReference type="Proteomes" id="UP000887013"/>
    </source>
</evidence>
<proteinExistence type="predicted"/>
<evidence type="ECO:0000313" key="1">
    <source>
        <dbReference type="EMBL" id="GFU18240.1"/>
    </source>
</evidence>